<proteinExistence type="predicted"/>
<feature type="repeat" description="ANK" evidence="3">
    <location>
        <begin position="27"/>
        <end position="56"/>
    </location>
</feature>
<feature type="repeat" description="ANK" evidence="3">
    <location>
        <begin position="93"/>
        <end position="125"/>
    </location>
</feature>
<dbReference type="HOGENOM" id="CLU_000134_18_0_1"/>
<dbReference type="InterPro" id="IPR036770">
    <property type="entry name" value="Ankyrin_rpt-contain_sf"/>
</dbReference>
<dbReference type="EMBL" id="KQ971354">
    <property type="protein sequence ID" value="EFA06802.1"/>
    <property type="molecule type" value="Genomic_DNA"/>
</dbReference>
<organism evidence="4 5">
    <name type="scientific">Tribolium castaneum</name>
    <name type="common">Red flour beetle</name>
    <dbReference type="NCBI Taxonomy" id="7070"/>
    <lineage>
        <taxon>Eukaryota</taxon>
        <taxon>Metazoa</taxon>
        <taxon>Ecdysozoa</taxon>
        <taxon>Arthropoda</taxon>
        <taxon>Hexapoda</taxon>
        <taxon>Insecta</taxon>
        <taxon>Pterygota</taxon>
        <taxon>Neoptera</taxon>
        <taxon>Endopterygota</taxon>
        <taxon>Coleoptera</taxon>
        <taxon>Polyphaga</taxon>
        <taxon>Cucujiformia</taxon>
        <taxon>Tenebrionidae</taxon>
        <taxon>Tenebrionidae incertae sedis</taxon>
        <taxon>Tribolium</taxon>
    </lineage>
</organism>
<dbReference type="PROSITE" id="PS50297">
    <property type="entry name" value="ANK_REP_REGION"/>
    <property type="match status" value="5"/>
</dbReference>
<keyword evidence="2 3" id="KW-0040">ANK repeat</keyword>
<evidence type="ECO:0000256" key="1">
    <source>
        <dbReference type="ARBA" id="ARBA00022737"/>
    </source>
</evidence>
<evidence type="ECO:0000256" key="3">
    <source>
        <dbReference type="PROSITE-ProRule" id="PRU00023"/>
    </source>
</evidence>
<dbReference type="SUPFAM" id="SSF48403">
    <property type="entry name" value="Ankyrin repeat"/>
    <property type="match status" value="1"/>
</dbReference>
<dbReference type="PhylomeDB" id="D6WPE9"/>
<dbReference type="InterPro" id="IPR002110">
    <property type="entry name" value="Ankyrin_rpt"/>
</dbReference>
<dbReference type="eggNOG" id="KOG0504">
    <property type="taxonomic scope" value="Eukaryota"/>
</dbReference>
<keyword evidence="5" id="KW-1185">Reference proteome</keyword>
<name>D6WPE9_TRICA</name>
<evidence type="ECO:0000313" key="5">
    <source>
        <dbReference type="Proteomes" id="UP000007266"/>
    </source>
</evidence>
<dbReference type="PANTHER" id="PTHR24126:SF14">
    <property type="entry name" value="ANK_REP_REGION DOMAIN-CONTAINING PROTEIN"/>
    <property type="match status" value="1"/>
</dbReference>
<feature type="repeat" description="ANK" evidence="3">
    <location>
        <begin position="154"/>
        <end position="186"/>
    </location>
</feature>
<dbReference type="Pfam" id="PF00023">
    <property type="entry name" value="Ank"/>
    <property type="match status" value="2"/>
</dbReference>
<dbReference type="OMA" id="HTEIFSM"/>
<reference evidence="4 5" key="2">
    <citation type="journal article" date="2010" name="Nucleic Acids Res.">
        <title>BeetleBase in 2010: revisions to provide comprehensive genomic information for Tribolium castaneum.</title>
        <authorList>
            <person name="Kim H.S."/>
            <person name="Murphy T."/>
            <person name="Xia J."/>
            <person name="Caragea D."/>
            <person name="Park Y."/>
            <person name="Beeman R.W."/>
            <person name="Lorenzen M.D."/>
            <person name="Butcher S."/>
            <person name="Manak J.R."/>
            <person name="Brown S.J."/>
        </authorList>
    </citation>
    <scope>GENOME REANNOTATION</scope>
    <source>
        <strain evidence="4 5">Georgia GA2</strain>
    </source>
</reference>
<gene>
    <name evidence="4" type="primary">AUGUSTUS-3.0.2_09741</name>
    <name evidence="4" type="ORF">TcasGA2_TC009741</name>
</gene>
<dbReference type="STRING" id="7070.D6WPE9"/>
<keyword evidence="1" id="KW-0677">Repeat</keyword>
<feature type="repeat" description="ANK" evidence="3">
    <location>
        <begin position="187"/>
        <end position="219"/>
    </location>
</feature>
<dbReference type="AlphaFoldDB" id="D6WPE9"/>
<dbReference type="SMART" id="SM00248">
    <property type="entry name" value="ANK"/>
    <property type="match status" value="7"/>
</dbReference>
<dbReference type="InParanoid" id="D6WPE9"/>
<dbReference type="PRINTS" id="PR01415">
    <property type="entry name" value="ANKYRIN"/>
</dbReference>
<dbReference type="Proteomes" id="UP000007266">
    <property type="component" value="Linkage group 7"/>
</dbReference>
<feature type="repeat" description="ANK" evidence="3">
    <location>
        <begin position="221"/>
        <end position="253"/>
    </location>
</feature>
<dbReference type="Pfam" id="PF12796">
    <property type="entry name" value="Ank_2"/>
    <property type="match status" value="2"/>
</dbReference>
<sequence length="281" mass="31391">MFEAISAQDTESVKYFLEDLNIRSKRKGETVLTHAVVHGNLEIIKLLLSNGADLNALCCHGDTPLIKCITKGNLKHAKYLVENGANTCQADRNGYTPLAHAVYNENTEMIELLLKSHARFTLHSGLFEAIDNCNFKMTKFMLEKGADVNLCGENGEFPLTHAVKKKQSEIVKLLIKKGANINCTDRDGYTPVMRAVQQQNFDMVKDLIGFGADVNIWNIFNNRTALSLALIKNDFRTVELLLDSGADTSFCENLIAKVSAKYPDFGKYLSSRKVKRIKTEP</sequence>
<dbReference type="PANTHER" id="PTHR24126">
    <property type="entry name" value="ANKYRIN REPEAT, PH AND SEC7 DOMAIN CONTAINING PROTEIN SECG-RELATED"/>
    <property type="match status" value="1"/>
</dbReference>
<dbReference type="PROSITE" id="PS50088">
    <property type="entry name" value="ANK_REPEAT"/>
    <property type="match status" value="6"/>
</dbReference>
<reference evidence="4 5" key="1">
    <citation type="journal article" date="2008" name="Nature">
        <title>The genome of the model beetle and pest Tribolium castaneum.</title>
        <authorList>
            <consortium name="Tribolium Genome Sequencing Consortium"/>
            <person name="Richards S."/>
            <person name="Gibbs R.A."/>
            <person name="Weinstock G.M."/>
            <person name="Brown S.J."/>
            <person name="Denell R."/>
            <person name="Beeman R.W."/>
            <person name="Gibbs R."/>
            <person name="Beeman R.W."/>
            <person name="Brown S.J."/>
            <person name="Bucher G."/>
            <person name="Friedrich M."/>
            <person name="Grimmelikhuijzen C.J."/>
            <person name="Klingler M."/>
            <person name="Lorenzen M."/>
            <person name="Richards S."/>
            <person name="Roth S."/>
            <person name="Schroder R."/>
            <person name="Tautz D."/>
            <person name="Zdobnov E.M."/>
            <person name="Muzny D."/>
            <person name="Gibbs R.A."/>
            <person name="Weinstock G.M."/>
            <person name="Attaway T."/>
            <person name="Bell S."/>
            <person name="Buhay C.J."/>
            <person name="Chandrabose M.N."/>
            <person name="Chavez D."/>
            <person name="Clerk-Blankenburg K.P."/>
            <person name="Cree A."/>
            <person name="Dao M."/>
            <person name="Davis C."/>
            <person name="Chacko J."/>
            <person name="Dinh H."/>
            <person name="Dugan-Rocha S."/>
            <person name="Fowler G."/>
            <person name="Garner T.T."/>
            <person name="Garnes J."/>
            <person name="Gnirke A."/>
            <person name="Hawes A."/>
            <person name="Hernandez J."/>
            <person name="Hines S."/>
            <person name="Holder M."/>
            <person name="Hume J."/>
            <person name="Jhangiani S.N."/>
            <person name="Joshi V."/>
            <person name="Khan Z.M."/>
            <person name="Jackson L."/>
            <person name="Kovar C."/>
            <person name="Kowis A."/>
            <person name="Lee S."/>
            <person name="Lewis L.R."/>
            <person name="Margolis J."/>
            <person name="Morgan M."/>
            <person name="Nazareth L.V."/>
            <person name="Nguyen N."/>
            <person name="Okwuonu G."/>
            <person name="Parker D."/>
            <person name="Richards S."/>
            <person name="Ruiz S.J."/>
            <person name="Santibanez J."/>
            <person name="Savard J."/>
            <person name="Scherer S.E."/>
            <person name="Schneider B."/>
            <person name="Sodergren E."/>
            <person name="Tautz D."/>
            <person name="Vattahil S."/>
            <person name="Villasana D."/>
            <person name="White C.S."/>
            <person name="Wright R."/>
            <person name="Park Y."/>
            <person name="Beeman R.W."/>
            <person name="Lord J."/>
            <person name="Oppert B."/>
            <person name="Lorenzen M."/>
            <person name="Brown S."/>
            <person name="Wang L."/>
            <person name="Savard J."/>
            <person name="Tautz D."/>
            <person name="Richards S."/>
            <person name="Weinstock G."/>
            <person name="Gibbs R.A."/>
            <person name="Liu Y."/>
            <person name="Worley K."/>
            <person name="Weinstock G."/>
            <person name="Elsik C.G."/>
            <person name="Reese J.T."/>
            <person name="Elhaik E."/>
            <person name="Landan G."/>
            <person name="Graur D."/>
            <person name="Arensburger P."/>
            <person name="Atkinson P."/>
            <person name="Beeman R.W."/>
            <person name="Beidler J."/>
            <person name="Brown S.J."/>
            <person name="Demuth J.P."/>
            <person name="Drury D.W."/>
            <person name="Du Y.Z."/>
            <person name="Fujiwara H."/>
            <person name="Lorenzen M."/>
            <person name="Maselli V."/>
            <person name="Osanai M."/>
            <person name="Park Y."/>
            <person name="Robertson H.M."/>
            <person name="Tu Z."/>
            <person name="Wang J.J."/>
            <person name="Wang S."/>
            <person name="Richards S."/>
            <person name="Song H."/>
            <person name="Zhang L."/>
            <person name="Sodergren E."/>
            <person name="Werner D."/>
            <person name="Stanke M."/>
            <person name="Morgenstern B."/>
            <person name="Solovyev V."/>
            <person name="Kosarev P."/>
            <person name="Brown G."/>
            <person name="Chen H.C."/>
            <person name="Ermolaeva O."/>
            <person name="Hlavina W."/>
            <person name="Kapustin Y."/>
            <person name="Kiryutin B."/>
            <person name="Kitts P."/>
            <person name="Maglott D."/>
            <person name="Pruitt K."/>
            <person name="Sapojnikov V."/>
            <person name="Souvorov A."/>
            <person name="Mackey A.J."/>
            <person name="Waterhouse R.M."/>
            <person name="Wyder S."/>
            <person name="Zdobnov E.M."/>
            <person name="Zdobnov E.M."/>
            <person name="Wyder S."/>
            <person name="Kriventseva E.V."/>
            <person name="Kadowaki T."/>
            <person name="Bork P."/>
            <person name="Aranda M."/>
            <person name="Bao R."/>
            <person name="Beermann A."/>
            <person name="Berns N."/>
            <person name="Bolognesi R."/>
            <person name="Bonneton F."/>
            <person name="Bopp D."/>
            <person name="Brown S.J."/>
            <person name="Bucher G."/>
            <person name="Butts T."/>
            <person name="Chaumot A."/>
            <person name="Denell R.E."/>
            <person name="Ferrier D.E."/>
            <person name="Friedrich M."/>
            <person name="Gordon C.M."/>
            <person name="Jindra M."/>
            <person name="Klingler M."/>
            <person name="Lan Q."/>
            <person name="Lattorff H.M."/>
            <person name="Laudet V."/>
            <person name="von Levetsow C."/>
            <person name="Liu Z."/>
            <person name="Lutz R."/>
            <person name="Lynch J.A."/>
            <person name="da Fonseca R.N."/>
            <person name="Posnien N."/>
            <person name="Reuter R."/>
            <person name="Roth S."/>
            <person name="Savard J."/>
            <person name="Schinko J.B."/>
            <person name="Schmitt C."/>
            <person name="Schoppmeier M."/>
            <person name="Schroder R."/>
            <person name="Shippy T.D."/>
            <person name="Simonnet F."/>
            <person name="Marques-Souza H."/>
            <person name="Tautz D."/>
            <person name="Tomoyasu Y."/>
            <person name="Trauner J."/>
            <person name="Van der Zee M."/>
            <person name="Vervoort M."/>
            <person name="Wittkopp N."/>
            <person name="Wimmer E.A."/>
            <person name="Yang X."/>
            <person name="Jones A.K."/>
            <person name="Sattelle D.B."/>
            <person name="Ebert P.R."/>
            <person name="Nelson D."/>
            <person name="Scott J.G."/>
            <person name="Beeman R.W."/>
            <person name="Muthukrishnan S."/>
            <person name="Kramer K.J."/>
            <person name="Arakane Y."/>
            <person name="Beeman R.W."/>
            <person name="Zhu Q."/>
            <person name="Hogenkamp D."/>
            <person name="Dixit R."/>
            <person name="Oppert B."/>
            <person name="Jiang H."/>
            <person name="Zou Z."/>
            <person name="Marshall J."/>
            <person name="Elpidina E."/>
            <person name="Vinokurov K."/>
            <person name="Oppert C."/>
            <person name="Zou Z."/>
            <person name="Evans J."/>
            <person name="Lu Z."/>
            <person name="Zhao P."/>
            <person name="Sumathipala N."/>
            <person name="Altincicek B."/>
            <person name="Vilcinskas A."/>
            <person name="Williams M."/>
            <person name="Hultmark D."/>
            <person name="Hetru C."/>
            <person name="Jiang H."/>
            <person name="Grimmelikhuijzen C.J."/>
            <person name="Hauser F."/>
            <person name="Cazzamali G."/>
            <person name="Williamson M."/>
            <person name="Park Y."/>
            <person name="Li B."/>
            <person name="Tanaka Y."/>
            <person name="Predel R."/>
            <person name="Neupert S."/>
            <person name="Schachtner J."/>
            <person name="Verleyen P."/>
            <person name="Raible F."/>
            <person name="Bork P."/>
            <person name="Friedrich M."/>
            <person name="Walden K.K."/>
            <person name="Robertson H.M."/>
            <person name="Angeli S."/>
            <person name="Foret S."/>
            <person name="Bucher G."/>
            <person name="Schuetz S."/>
            <person name="Maleszka R."/>
            <person name="Wimmer E.A."/>
            <person name="Beeman R.W."/>
            <person name="Lorenzen M."/>
            <person name="Tomoyasu Y."/>
            <person name="Miller S.C."/>
            <person name="Grossmann D."/>
            <person name="Bucher G."/>
        </authorList>
    </citation>
    <scope>NUCLEOTIDE SEQUENCE [LARGE SCALE GENOMIC DNA]</scope>
    <source>
        <strain evidence="4 5">Georgia GA2</strain>
    </source>
</reference>
<dbReference type="Gene3D" id="1.25.40.20">
    <property type="entry name" value="Ankyrin repeat-containing domain"/>
    <property type="match status" value="2"/>
</dbReference>
<evidence type="ECO:0000256" key="2">
    <source>
        <dbReference type="ARBA" id="ARBA00023043"/>
    </source>
</evidence>
<evidence type="ECO:0000313" key="4">
    <source>
        <dbReference type="EMBL" id="EFA06802.1"/>
    </source>
</evidence>
<accession>D6WPE9</accession>
<feature type="repeat" description="ANK" evidence="3">
    <location>
        <begin position="60"/>
        <end position="92"/>
    </location>
</feature>
<protein>
    <submittedName>
        <fullName evidence="4">Ankyrin repeat and KH domain-containing protein mask-like Protein</fullName>
    </submittedName>
</protein>